<dbReference type="Gene3D" id="3.90.320.10">
    <property type="match status" value="1"/>
</dbReference>
<reference evidence="2 3" key="1">
    <citation type="submission" date="2020-06" db="EMBL/GenBank/DDBJ databases">
        <authorList>
            <person name="Li R."/>
            <person name="Bekaert M."/>
        </authorList>
    </citation>
    <scope>NUCLEOTIDE SEQUENCE [LARGE SCALE GENOMIC DNA]</scope>
    <source>
        <strain evidence="3">wild</strain>
    </source>
</reference>
<accession>A0A6J8A0J8</accession>
<evidence type="ECO:0000313" key="3">
    <source>
        <dbReference type="Proteomes" id="UP000507470"/>
    </source>
</evidence>
<dbReference type="EMBL" id="CACVKT020000425">
    <property type="protein sequence ID" value="CAC5358993.1"/>
    <property type="molecule type" value="Genomic_DNA"/>
</dbReference>
<dbReference type="Proteomes" id="UP000507470">
    <property type="component" value="Unassembled WGS sequence"/>
</dbReference>
<dbReference type="SUPFAM" id="SSF52980">
    <property type="entry name" value="Restriction endonuclease-like"/>
    <property type="match status" value="1"/>
</dbReference>
<evidence type="ECO:0000313" key="2">
    <source>
        <dbReference type="EMBL" id="CAC5358993.1"/>
    </source>
</evidence>
<dbReference type="AlphaFoldDB" id="A0A6J8A0J8"/>
<dbReference type="InterPro" id="IPR011604">
    <property type="entry name" value="PDDEXK-like_dom_sf"/>
</dbReference>
<name>A0A6J8A0J8_MYTCO</name>
<dbReference type="PANTHER" id="PTHR46609:SF8">
    <property type="entry name" value="YQAJ VIRAL RECOMBINASE DOMAIN-CONTAINING PROTEIN"/>
    <property type="match status" value="1"/>
</dbReference>
<feature type="domain" description="YqaJ viral recombinase" evidence="1">
    <location>
        <begin position="76"/>
        <end position="218"/>
    </location>
</feature>
<protein>
    <recommendedName>
        <fullName evidence="1">YqaJ viral recombinase domain-containing protein</fullName>
    </recommendedName>
</protein>
<sequence>MSAIEIGPPSCRLKTVFFWHYDITLEKLLSVLSSLNGCSSMYIRGNHFKLDDHPNFKPLADIETDDTRLVKQRSSKWFEIRQTAKVTGSSIYAALGLDGLQKMQDHFDQVVCHVPPKQRLTEVQAFLDYGKKHEIYAVATLVGKILPSLYPGLDYYEEGCKAIQYEEQNFMVVSTDGSLRSENGTNDICGVEIKCPVKQMHNEVPVRYLLQCMCEMEVLQVDKLLYICWRPDITSVFEIRRNDDLFLKVLDILLSIYGNEKPKRPTKLPESIGQLRAAEVQMNCKKAFSVANFRPSQT</sequence>
<dbReference type="GO" id="GO:0006281">
    <property type="term" value="P:DNA repair"/>
    <property type="evidence" value="ECO:0007669"/>
    <property type="project" value="UniProtKB-ARBA"/>
</dbReference>
<evidence type="ECO:0000259" key="1">
    <source>
        <dbReference type="Pfam" id="PF09588"/>
    </source>
</evidence>
<keyword evidence="3" id="KW-1185">Reference proteome</keyword>
<dbReference type="InterPro" id="IPR051703">
    <property type="entry name" value="NF-kappa-B_Signaling_Reg"/>
</dbReference>
<gene>
    <name evidence="2" type="ORF">MCOR_2023</name>
</gene>
<organism evidence="2 3">
    <name type="scientific">Mytilus coruscus</name>
    <name type="common">Sea mussel</name>
    <dbReference type="NCBI Taxonomy" id="42192"/>
    <lineage>
        <taxon>Eukaryota</taxon>
        <taxon>Metazoa</taxon>
        <taxon>Spiralia</taxon>
        <taxon>Lophotrochozoa</taxon>
        <taxon>Mollusca</taxon>
        <taxon>Bivalvia</taxon>
        <taxon>Autobranchia</taxon>
        <taxon>Pteriomorphia</taxon>
        <taxon>Mytilida</taxon>
        <taxon>Mytiloidea</taxon>
        <taxon>Mytilidae</taxon>
        <taxon>Mytilinae</taxon>
        <taxon>Mytilus</taxon>
    </lineage>
</organism>
<dbReference type="Pfam" id="PF09588">
    <property type="entry name" value="YqaJ"/>
    <property type="match status" value="1"/>
</dbReference>
<proteinExistence type="predicted"/>
<dbReference type="OrthoDB" id="6117194at2759"/>
<dbReference type="InterPro" id="IPR011335">
    <property type="entry name" value="Restrct_endonuc-II-like"/>
</dbReference>
<dbReference type="InterPro" id="IPR019080">
    <property type="entry name" value="YqaJ_viral_recombinase"/>
</dbReference>
<dbReference type="PANTHER" id="PTHR46609">
    <property type="entry name" value="EXONUCLEASE, PHAGE-TYPE/RECB, C-TERMINAL DOMAIN-CONTAINING PROTEIN"/>
    <property type="match status" value="1"/>
</dbReference>